<dbReference type="Proteomes" id="UP001362999">
    <property type="component" value="Unassembled WGS sequence"/>
</dbReference>
<dbReference type="EMBL" id="JAWWNJ010000065">
    <property type="protein sequence ID" value="KAK7012474.1"/>
    <property type="molecule type" value="Genomic_DNA"/>
</dbReference>
<keyword evidence="3" id="KW-1185">Reference proteome</keyword>
<feature type="region of interest" description="Disordered" evidence="1">
    <location>
        <begin position="49"/>
        <end position="125"/>
    </location>
</feature>
<gene>
    <name evidence="2" type="ORF">R3P38DRAFT_2790724</name>
</gene>
<evidence type="ECO:0000313" key="2">
    <source>
        <dbReference type="EMBL" id="KAK7012474.1"/>
    </source>
</evidence>
<protein>
    <submittedName>
        <fullName evidence="2">Uncharacterized protein</fullName>
    </submittedName>
</protein>
<feature type="compositionally biased region" description="Polar residues" evidence="1">
    <location>
        <begin position="86"/>
        <end position="100"/>
    </location>
</feature>
<sequence>MRAAADAELRKFRLQWKHHERCGDSLWELIRGLQIRFASEFDAARLEKNRKAREKRRGAMEWDKMSDHENEGAQDDENPGSEGGQLPQSLATSPSANISSEPLAKKRKQAPLEDITNVRLNSEDE</sequence>
<organism evidence="2 3">
    <name type="scientific">Favolaschia claudopus</name>
    <dbReference type="NCBI Taxonomy" id="2862362"/>
    <lineage>
        <taxon>Eukaryota</taxon>
        <taxon>Fungi</taxon>
        <taxon>Dikarya</taxon>
        <taxon>Basidiomycota</taxon>
        <taxon>Agaricomycotina</taxon>
        <taxon>Agaricomycetes</taxon>
        <taxon>Agaricomycetidae</taxon>
        <taxon>Agaricales</taxon>
        <taxon>Marasmiineae</taxon>
        <taxon>Mycenaceae</taxon>
        <taxon>Favolaschia</taxon>
    </lineage>
</organism>
<comment type="caution">
    <text evidence="2">The sequence shown here is derived from an EMBL/GenBank/DDBJ whole genome shotgun (WGS) entry which is preliminary data.</text>
</comment>
<evidence type="ECO:0000256" key="1">
    <source>
        <dbReference type="SAM" id="MobiDB-lite"/>
    </source>
</evidence>
<proteinExistence type="predicted"/>
<feature type="compositionally biased region" description="Basic and acidic residues" evidence="1">
    <location>
        <begin position="57"/>
        <end position="71"/>
    </location>
</feature>
<dbReference type="AlphaFoldDB" id="A0AAW0AHJ0"/>
<evidence type="ECO:0000313" key="3">
    <source>
        <dbReference type="Proteomes" id="UP001362999"/>
    </source>
</evidence>
<name>A0AAW0AHJ0_9AGAR</name>
<accession>A0AAW0AHJ0</accession>
<reference evidence="2 3" key="1">
    <citation type="journal article" date="2024" name="J Genomics">
        <title>Draft genome sequencing and assembly of Favolaschia claudopus CIRM-BRFM 2984 isolated from oak limbs.</title>
        <authorList>
            <person name="Navarro D."/>
            <person name="Drula E."/>
            <person name="Chaduli D."/>
            <person name="Cazenave R."/>
            <person name="Ahrendt S."/>
            <person name="Wang J."/>
            <person name="Lipzen A."/>
            <person name="Daum C."/>
            <person name="Barry K."/>
            <person name="Grigoriev I.V."/>
            <person name="Favel A."/>
            <person name="Rosso M.N."/>
            <person name="Martin F."/>
        </authorList>
    </citation>
    <scope>NUCLEOTIDE SEQUENCE [LARGE SCALE GENOMIC DNA]</scope>
    <source>
        <strain evidence="2 3">CIRM-BRFM 2984</strain>
    </source>
</reference>